<reference evidence="2" key="2">
    <citation type="submission" date="2020-09" db="EMBL/GenBank/DDBJ databases">
        <authorList>
            <person name="Sun Q."/>
            <person name="Zhou Y."/>
        </authorList>
    </citation>
    <scope>NUCLEOTIDE SEQUENCE</scope>
    <source>
        <strain evidence="2">CGMCC 1.12726</strain>
    </source>
</reference>
<comment type="caution">
    <text evidence="2">The sequence shown here is derived from an EMBL/GenBank/DDBJ whole genome shotgun (WGS) entry which is preliminary data.</text>
</comment>
<evidence type="ECO:0000313" key="2">
    <source>
        <dbReference type="EMBL" id="GGF94011.1"/>
    </source>
</evidence>
<feature type="signal peptide" evidence="1">
    <location>
        <begin position="1"/>
        <end position="16"/>
    </location>
</feature>
<keyword evidence="3" id="KW-1185">Reference proteome</keyword>
<dbReference type="Proteomes" id="UP000632858">
    <property type="component" value="Unassembled WGS sequence"/>
</dbReference>
<evidence type="ECO:0008006" key="4">
    <source>
        <dbReference type="Google" id="ProtNLM"/>
    </source>
</evidence>
<gene>
    <name evidence="2" type="ORF">GCM10010960_14720</name>
</gene>
<keyword evidence="1" id="KW-0732">Signal</keyword>
<name>A0A917CQE2_9GAMM</name>
<accession>A0A917CQE2</accession>
<protein>
    <recommendedName>
        <fullName evidence="4">Lysozyme inhibitor LprI N-terminal domain-containing protein</fullName>
    </recommendedName>
</protein>
<proteinExistence type="predicted"/>
<organism evidence="2 3">
    <name type="scientific">Arenimonas maotaiensis</name>
    <dbReference type="NCBI Taxonomy" id="1446479"/>
    <lineage>
        <taxon>Bacteria</taxon>
        <taxon>Pseudomonadati</taxon>
        <taxon>Pseudomonadota</taxon>
        <taxon>Gammaproteobacteria</taxon>
        <taxon>Lysobacterales</taxon>
        <taxon>Lysobacteraceae</taxon>
        <taxon>Arenimonas</taxon>
    </lineage>
</organism>
<feature type="chain" id="PRO_5037161306" description="Lysozyme inhibitor LprI N-terminal domain-containing protein" evidence="1">
    <location>
        <begin position="17"/>
        <end position="144"/>
    </location>
</feature>
<dbReference type="RefSeq" id="WP_188449474.1">
    <property type="nucleotide sequence ID" value="NZ_BMFO01000003.1"/>
</dbReference>
<sequence>MTLMTALLLTVSAGSAAPPIPAAVEEKIRWLRQCERAISANRDDRKALAELLPKDSLNAAKNREALAAREDFLARHAAWRELLQLRYGTGRVLEWLPETPAASPQAGNKRYDEAALNARIVGSERLSNNCIFDIPAFDAAFKAP</sequence>
<dbReference type="EMBL" id="BMFO01000003">
    <property type="protein sequence ID" value="GGF94011.1"/>
    <property type="molecule type" value="Genomic_DNA"/>
</dbReference>
<dbReference type="AlphaFoldDB" id="A0A917CQE2"/>
<evidence type="ECO:0000313" key="3">
    <source>
        <dbReference type="Proteomes" id="UP000632858"/>
    </source>
</evidence>
<reference evidence="2" key="1">
    <citation type="journal article" date="2014" name="Int. J. Syst. Evol. Microbiol.">
        <title>Complete genome sequence of Corynebacterium casei LMG S-19264T (=DSM 44701T), isolated from a smear-ripened cheese.</title>
        <authorList>
            <consortium name="US DOE Joint Genome Institute (JGI-PGF)"/>
            <person name="Walter F."/>
            <person name="Albersmeier A."/>
            <person name="Kalinowski J."/>
            <person name="Ruckert C."/>
        </authorList>
    </citation>
    <scope>NUCLEOTIDE SEQUENCE</scope>
    <source>
        <strain evidence="2">CGMCC 1.12726</strain>
    </source>
</reference>
<evidence type="ECO:0000256" key="1">
    <source>
        <dbReference type="SAM" id="SignalP"/>
    </source>
</evidence>